<accession>A0A154PQV3</accession>
<sequence length="102" mass="11617">MQQSDPNRDGEFLMMHGGLQSSFWAEATHTANYLRNRCVSRSIDRKTPFQIWTGQLPSLRRLRVISTKAYVLDKTSIKGKFKARARAGILVGYSEVTKGDRI</sequence>
<evidence type="ECO:0000313" key="2">
    <source>
        <dbReference type="Proteomes" id="UP000076502"/>
    </source>
</evidence>
<gene>
    <name evidence="1" type="ORF">WN55_06721</name>
</gene>
<name>A0A154PQV3_DUFNO</name>
<dbReference type="InterPro" id="IPR039537">
    <property type="entry name" value="Retrotran_Ty1/copia-like"/>
</dbReference>
<dbReference type="EMBL" id="KQ435054">
    <property type="protein sequence ID" value="KZC14272.1"/>
    <property type="molecule type" value="Genomic_DNA"/>
</dbReference>
<dbReference type="PANTHER" id="PTHR42648:SF28">
    <property type="entry name" value="TRANSPOSON-ENCODED PROTEIN WITH RIBONUCLEASE H-LIKE AND RETROVIRUS ZINC FINGER-LIKE DOMAINS"/>
    <property type="match status" value="1"/>
</dbReference>
<dbReference type="AlphaFoldDB" id="A0A154PQV3"/>
<protein>
    <submittedName>
        <fullName evidence="1">Copia protein</fullName>
    </submittedName>
</protein>
<keyword evidence="2" id="KW-1185">Reference proteome</keyword>
<organism evidence="1 2">
    <name type="scientific">Dufourea novaeangliae</name>
    <name type="common">Sweat bee</name>
    <dbReference type="NCBI Taxonomy" id="178035"/>
    <lineage>
        <taxon>Eukaryota</taxon>
        <taxon>Metazoa</taxon>
        <taxon>Ecdysozoa</taxon>
        <taxon>Arthropoda</taxon>
        <taxon>Hexapoda</taxon>
        <taxon>Insecta</taxon>
        <taxon>Pterygota</taxon>
        <taxon>Neoptera</taxon>
        <taxon>Endopterygota</taxon>
        <taxon>Hymenoptera</taxon>
        <taxon>Apocrita</taxon>
        <taxon>Aculeata</taxon>
        <taxon>Apoidea</taxon>
        <taxon>Anthophila</taxon>
        <taxon>Halictidae</taxon>
        <taxon>Rophitinae</taxon>
        <taxon>Dufourea</taxon>
    </lineage>
</organism>
<dbReference type="STRING" id="178035.A0A154PQV3"/>
<proteinExistence type="predicted"/>
<reference evidence="1 2" key="1">
    <citation type="submission" date="2015-07" db="EMBL/GenBank/DDBJ databases">
        <title>The genome of Dufourea novaeangliae.</title>
        <authorList>
            <person name="Pan H."/>
            <person name="Kapheim K."/>
        </authorList>
    </citation>
    <scope>NUCLEOTIDE SEQUENCE [LARGE SCALE GENOMIC DNA]</scope>
    <source>
        <strain evidence="1">0120121106</strain>
        <tissue evidence="1">Whole body</tissue>
    </source>
</reference>
<evidence type="ECO:0000313" key="1">
    <source>
        <dbReference type="EMBL" id="KZC14272.1"/>
    </source>
</evidence>
<dbReference type="Proteomes" id="UP000076502">
    <property type="component" value="Unassembled WGS sequence"/>
</dbReference>
<dbReference type="PANTHER" id="PTHR42648">
    <property type="entry name" value="TRANSPOSASE, PUTATIVE-RELATED"/>
    <property type="match status" value="1"/>
</dbReference>